<sequence length="106" mass="10893">MYSLPSIPYLAGNATVTEARRWVTMQTVARDAYGFRNPSTNGYAPGPRPPAEVADTSTSVKSVEPPSSGGSWLDFSKACCGPVGGFPAGGFPAPARSAGAACPPSW</sequence>
<dbReference type="AlphaFoldDB" id="A0A917T5R5"/>
<dbReference type="RefSeq" id="WP_229834227.1">
    <property type="nucleotide sequence ID" value="NZ_BMPI01000004.1"/>
</dbReference>
<reference evidence="2" key="2">
    <citation type="submission" date="2020-09" db="EMBL/GenBank/DDBJ databases">
        <authorList>
            <person name="Sun Q."/>
            <person name="Ohkuma M."/>
        </authorList>
    </citation>
    <scope>NUCLEOTIDE SEQUENCE</scope>
    <source>
        <strain evidence="2">JCM 19831</strain>
    </source>
</reference>
<keyword evidence="3" id="KW-1185">Reference proteome</keyword>
<protein>
    <submittedName>
        <fullName evidence="2">Uncharacterized protein</fullName>
    </submittedName>
</protein>
<proteinExistence type="predicted"/>
<evidence type="ECO:0000256" key="1">
    <source>
        <dbReference type="SAM" id="MobiDB-lite"/>
    </source>
</evidence>
<comment type="caution">
    <text evidence="2">The sequence shown here is derived from an EMBL/GenBank/DDBJ whole genome shotgun (WGS) entry which is preliminary data.</text>
</comment>
<gene>
    <name evidence="2" type="ORF">GCM10007977_010650</name>
</gene>
<name>A0A917T5R5_9ACTN</name>
<organism evidence="2 3">
    <name type="scientific">Dactylosporangium sucinum</name>
    <dbReference type="NCBI Taxonomy" id="1424081"/>
    <lineage>
        <taxon>Bacteria</taxon>
        <taxon>Bacillati</taxon>
        <taxon>Actinomycetota</taxon>
        <taxon>Actinomycetes</taxon>
        <taxon>Micromonosporales</taxon>
        <taxon>Micromonosporaceae</taxon>
        <taxon>Dactylosporangium</taxon>
    </lineage>
</organism>
<accession>A0A917T5R5</accession>
<evidence type="ECO:0000313" key="3">
    <source>
        <dbReference type="Proteomes" id="UP000642070"/>
    </source>
</evidence>
<reference evidence="2" key="1">
    <citation type="journal article" date="2014" name="Int. J. Syst. Evol. Microbiol.">
        <title>Complete genome sequence of Corynebacterium casei LMG S-19264T (=DSM 44701T), isolated from a smear-ripened cheese.</title>
        <authorList>
            <consortium name="US DOE Joint Genome Institute (JGI-PGF)"/>
            <person name="Walter F."/>
            <person name="Albersmeier A."/>
            <person name="Kalinowski J."/>
            <person name="Ruckert C."/>
        </authorList>
    </citation>
    <scope>NUCLEOTIDE SEQUENCE</scope>
    <source>
        <strain evidence="2">JCM 19831</strain>
    </source>
</reference>
<feature type="region of interest" description="Disordered" evidence="1">
    <location>
        <begin position="35"/>
        <end position="70"/>
    </location>
</feature>
<dbReference type="Proteomes" id="UP000642070">
    <property type="component" value="Unassembled WGS sequence"/>
</dbReference>
<dbReference type="EMBL" id="BMPI01000004">
    <property type="protein sequence ID" value="GGM11384.1"/>
    <property type="molecule type" value="Genomic_DNA"/>
</dbReference>
<evidence type="ECO:0000313" key="2">
    <source>
        <dbReference type="EMBL" id="GGM11384.1"/>
    </source>
</evidence>